<dbReference type="Proteomes" id="UP001391051">
    <property type="component" value="Unassembled WGS sequence"/>
</dbReference>
<protein>
    <submittedName>
        <fullName evidence="2">Uncharacterized protein</fullName>
    </submittedName>
</protein>
<dbReference type="GeneID" id="92071947"/>
<feature type="compositionally biased region" description="Polar residues" evidence="1">
    <location>
        <begin position="35"/>
        <end position="46"/>
    </location>
</feature>
<evidence type="ECO:0000256" key="1">
    <source>
        <dbReference type="SAM" id="MobiDB-lite"/>
    </source>
</evidence>
<feature type="compositionally biased region" description="Polar residues" evidence="1">
    <location>
        <begin position="120"/>
        <end position="129"/>
    </location>
</feature>
<feature type="compositionally biased region" description="Low complexity" evidence="1">
    <location>
        <begin position="183"/>
        <end position="195"/>
    </location>
</feature>
<comment type="caution">
    <text evidence="2">The sequence shown here is derived from an EMBL/GenBank/DDBJ whole genome shotgun (WGS) entry which is preliminary data.</text>
</comment>
<feature type="region of interest" description="Disordered" evidence="1">
    <location>
        <begin position="1"/>
        <end position="299"/>
    </location>
</feature>
<feature type="compositionally biased region" description="Low complexity" evidence="1">
    <location>
        <begin position="1"/>
        <end position="21"/>
    </location>
</feature>
<dbReference type="RefSeq" id="XP_066703949.1">
    <property type="nucleotide sequence ID" value="XM_066838885.1"/>
</dbReference>
<dbReference type="EMBL" id="JAQQWE010000002">
    <property type="protein sequence ID" value="KAK7961838.1"/>
    <property type="molecule type" value="Genomic_DNA"/>
</dbReference>
<reference evidence="2 3" key="1">
    <citation type="submission" date="2023-01" db="EMBL/GenBank/DDBJ databases">
        <title>Analysis of 21 Apiospora genomes using comparative genomics revels a genus with tremendous synthesis potential of carbohydrate active enzymes and secondary metabolites.</title>
        <authorList>
            <person name="Sorensen T."/>
        </authorList>
    </citation>
    <scope>NUCLEOTIDE SEQUENCE [LARGE SCALE GENOMIC DNA]</scope>
    <source>
        <strain evidence="2 3">CBS 24483</strain>
    </source>
</reference>
<evidence type="ECO:0000313" key="3">
    <source>
        <dbReference type="Proteomes" id="UP001391051"/>
    </source>
</evidence>
<name>A0ABR1QPH3_9PEZI</name>
<feature type="compositionally biased region" description="Basic and acidic residues" evidence="1">
    <location>
        <begin position="109"/>
        <end position="119"/>
    </location>
</feature>
<feature type="compositionally biased region" description="Basic and acidic residues" evidence="1">
    <location>
        <begin position="286"/>
        <end position="299"/>
    </location>
</feature>
<feature type="compositionally biased region" description="Low complexity" evidence="1">
    <location>
        <begin position="238"/>
        <end position="248"/>
    </location>
</feature>
<sequence>MRMMRAQARGQKQHQQAQGMMQGSGGNGSNKRHQQYQQQHCFSPRSNPYRDFPSPPLGTPATTASRGSGWHTGRSSTATRSNWSSNTSVDGPPTTWGGSSAMSAVSDDDYYHYSRERTGSHSGARTPSSAYGGGGGQYSPRTVGPTIPLPPPPQSRDGSKSVRSYATFGVPPSVGRVDESEDSAASSSGEATAAGWPTRGQSIRSDGNLNNNGGKPIPPLPLPLSASMAGHGGFLNLDDSPPQRLPSRSLRRDHPAPLELRSSSRTGSRRGGAGGESSDGMSSIIRDLDFMDVIDDHAP</sequence>
<gene>
    <name evidence="2" type="ORF">PG986_002663</name>
</gene>
<organism evidence="2 3">
    <name type="scientific">Apiospora aurea</name>
    <dbReference type="NCBI Taxonomy" id="335848"/>
    <lineage>
        <taxon>Eukaryota</taxon>
        <taxon>Fungi</taxon>
        <taxon>Dikarya</taxon>
        <taxon>Ascomycota</taxon>
        <taxon>Pezizomycotina</taxon>
        <taxon>Sordariomycetes</taxon>
        <taxon>Xylariomycetidae</taxon>
        <taxon>Amphisphaeriales</taxon>
        <taxon>Apiosporaceae</taxon>
        <taxon>Apiospora</taxon>
    </lineage>
</organism>
<proteinExistence type="predicted"/>
<feature type="compositionally biased region" description="Polar residues" evidence="1">
    <location>
        <begin position="73"/>
        <end position="89"/>
    </location>
</feature>
<keyword evidence="3" id="KW-1185">Reference proteome</keyword>
<accession>A0ABR1QPH3</accession>
<evidence type="ECO:0000313" key="2">
    <source>
        <dbReference type="EMBL" id="KAK7961838.1"/>
    </source>
</evidence>